<dbReference type="Gene3D" id="1.10.10.160">
    <property type="match status" value="1"/>
</dbReference>
<evidence type="ECO:0000256" key="5">
    <source>
        <dbReference type="ARBA" id="ARBA00022840"/>
    </source>
</evidence>
<dbReference type="InterPro" id="IPR000212">
    <property type="entry name" value="DNA_helicase_UvrD/REP"/>
</dbReference>
<proteinExistence type="inferred from homology"/>
<dbReference type="PANTHER" id="PTHR11070">
    <property type="entry name" value="UVRD / RECB / PCRA DNA HELICASE FAMILY MEMBER"/>
    <property type="match status" value="1"/>
</dbReference>
<feature type="domain" description="UvrD-like helicase ATP-binding" evidence="11">
    <location>
        <begin position="1"/>
        <end position="303"/>
    </location>
</feature>
<dbReference type="InterPro" id="IPR014017">
    <property type="entry name" value="DNA_helicase_UvrD-like_C"/>
</dbReference>
<comment type="similarity">
    <text evidence="1">Belongs to the helicase family. UvrD subfamily.</text>
</comment>
<dbReference type="EMBL" id="LVEN01000027">
    <property type="protein sequence ID" value="OCB73173.1"/>
    <property type="molecule type" value="Genomic_DNA"/>
</dbReference>
<evidence type="ECO:0000256" key="1">
    <source>
        <dbReference type="ARBA" id="ARBA00009922"/>
    </source>
</evidence>
<evidence type="ECO:0000256" key="2">
    <source>
        <dbReference type="ARBA" id="ARBA00022741"/>
    </source>
</evidence>
<evidence type="ECO:0000256" key="3">
    <source>
        <dbReference type="ARBA" id="ARBA00022801"/>
    </source>
</evidence>
<gene>
    <name evidence="12" type="ORF">FLP_10645</name>
</gene>
<feature type="binding site" evidence="10">
    <location>
        <begin position="22"/>
        <end position="29"/>
    </location>
    <ligand>
        <name>ATP</name>
        <dbReference type="ChEBI" id="CHEBI:30616"/>
    </ligand>
</feature>
<comment type="catalytic activity">
    <reaction evidence="9">
        <text>ATP + H2O = ADP + phosphate + H(+)</text>
        <dbReference type="Rhea" id="RHEA:13065"/>
        <dbReference type="ChEBI" id="CHEBI:15377"/>
        <dbReference type="ChEBI" id="CHEBI:15378"/>
        <dbReference type="ChEBI" id="CHEBI:30616"/>
        <dbReference type="ChEBI" id="CHEBI:43474"/>
        <dbReference type="ChEBI" id="CHEBI:456216"/>
        <dbReference type="EC" id="5.6.2.4"/>
    </reaction>
</comment>
<dbReference type="Pfam" id="PF13361">
    <property type="entry name" value="UvrD_C"/>
    <property type="match status" value="1"/>
</dbReference>
<evidence type="ECO:0000256" key="7">
    <source>
        <dbReference type="ARBA" id="ARBA00034617"/>
    </source>
</evidence>
<organism evidence="12 13">
    <name type="scientific">Flavobacterium piscis</name>
    <dbReference type="NCBI Taxonomy" id="1114874"/>
    <lineage>
        <taxon>Bacteria</taxon>
        <taxon>Pseudomonadati</taxon>
        <taxon>Bacteroidota</taxon>
        <taxon>Flavobacteriia</taxon>
        <taxon>Flavobacteriales</taxon>
        <taxon>Flavobacteriaceae</taxon>
        <taxon>Flavobacterium</taxon>
    </lineage>
</organism>
<dbReference type="RefSeq" id="WP_065449506.1">
    <property type="nucleotide sequence ID" value="NZ_LVEN01000027.1"/>
</dbReference>
<evidence type="ECO:0000256" key="6">
    <source>
        <dbReference type="ARBA" id="ARBA00023235"/>
    </source>
</evidence>
<evidence type="ECO:0000313" key="12">
    <source>
        <dbReference type="EMBL" id="OCB73173.1"/>
    </source>
</evidence>
<dbReference type="InterPro" id="IPR027417">
    <property type="entry name" value="P-loop_NTPase"/>
</dbReference>
<evidence type="ECO:0000313" key="13">
    <source>
        <dbReference type="Proteomes" id="UP000093343"/>
    </source>
</evidence>
<reference evidence="13" key="1">
    <citation type="submission" date="2016-03" db="EMBL/GenBank/DDBJ databases">
        <title>Draft genome sequence of Paenibacillus glacialis DSM 22343.</title>
        <authorList>
            <person name="Shin S.-K."/>
            <person name="Yi H."/>
        </authorList>
    </citation>
    <scope>NUCLEOTIDE SEQUENCE [LARGE SCALE GENOMIC DNA]</scope>
    <source>
        <strain evidence="13">CCUG 60099</strain>
    </source>
</reference>
<keyword evidence="5 10" id="KW-0067">ATP-binding</keyword>
<dbReference type="Gene3D" id="3.40.50.300">
    <property type="entry name" value="P-loop containing nucleotide triphosphate hydrolases"/>
    <property type="match status" value="2"/>
</dbReference>
<sequence>MATIHELPPILEKIDIPFKISAGPGAGKTTWLVSHVQNVLKNSSNLGKTQKVACITYTRMGADNVDKKVKKLTGTNRLDIGTIHSFLYRNVIKPFAYLISYDEEGNELFCVEELSGHTEHRPSFDRISSWINRIGNKYIYLYDQKKADSKGYTNLAMTCKLLQEFEWVLSGNQLKGKLRKNNYSNLKFPSSKLYEYKQACWSKGIMHHEDVLYFTHYIFNKSPRVIEFISNKFPYLFLDEFQDTNPLQTWIISEIAKKGSTIGVIGDPAQSIFEFAGARRKDFHDFHLPEIQHFKKSHNYRSTIKIIDFLKKLRNDIEQKPKDDAKLGEEVVIIVSDAEYAISYVEGLNNEDFVILCRSNNDINKLKSFFKYSEGSNLINLLYTQDNVYKRSMFIHSLIKAYDFNENLEFKEAIKEIKKYFKTNIIIDGFEKRKLVIEIIDYLKNNSDSTIEDIYKYLHPIVKRYSIGLPGLQKVKDVHKSPFKDFLPFLSKQTKISSKIRTIHQSKGGEFTHVLLYLNDKIDKNGDIRKKLENILEDYIFNAKSNIVLDSEIGEETRLVYVACSRAQARLFINVPRLSQEEEIKMNKFGIKVERK</sequence>
<evidence type="ECO:0000256" key="8">
    <source>
        <dbReference type="ARBA" id="ARBA00034808"/>
    </source>
</evidence>
<dbReference type="EC" id="5.6.2.4" evidence="8"/>
<dbReference type="PANTHER" id="PTHR11070:SF3">
    <property type="entry name" value="DNA 3'-5' HELICASE"/>
    <property type="match status" value="1"/>
</dbReference>
<comment type="caution">
    <text evidence="12">The sequence shown here is derived from an EMBL/GenBank/DDBJ whole genome shotgun (WGS) entry which is preliminary data.</text>
</comment>
<dbReference type="Pfam" id="PF00580">
    <property type="entry name" value="UvrD-helicase"/>
    <property type="match status" value="1"/>
</dbReference>
<accession>A0ABX2XIP1</accession>
<keyword evidence="13" id="KW-1185">Reference proteome</keyword>
<dbReference type="SUPFAM" id="SSF52540">
    <property type="entry name" value="P-loop containing nucleoside triphosphate hydrolases"/>
    <property type="match status" value="1"/>
</dbReference>
<evidence type="ECO:0000256" key="10">
    <source>
        <dbReference type="PROSITE-ProRule" id="PRU00560"/>
    </source>
</evidence>
<dbReference type="PROSITE" id="PS51198">
    <property type="entry name" value="UVRD_HELICASE_ATP_BIND"/>
    <property type="match status" value="1"/>
</dbReference>
<dbReference type="InterPro" id="IPR014016">
    <property type="entry name" value="UvrD-like_ATP-bd"/>
</dbReference>
<protein>
    <recommendedName>
        <fullName evidence="8">DNA 3'-5' helicase</fullName>
        <ecNumber evidence="8">5.6.2.4</ecNumber>
    </recommendedName>
</protein>
<keyword evidence="2 10" id="KW-0547">Nucleotide-binding</keyword>
<evidence type="ECO:0000256" key="4">
    <source>
        <dbReference type="ARBA" id="ARBA00022806"/>
    </source>
</evidence>
<name>A0ABX2XIP1_9FLAO</name>
<keyword evidence="4 10" id="KW-0347">Helicase</keyword>
<keyword evidence="3 10" id="KW-0378">Hydrolase</keyword>
<evidence type="ECO:0000256" key="9">
    <source>
        <dbReference type="ARBA" id="ARBA00048988"/>
    </source>
</evidence>
<keyword evidence="6" id="KW-0413">Isomerase</keyword>
<dbReference type="InterPro" id="IPR013986">
    <property type="entry name" value="DExx_box_DNA_helicase_dom_sf"/>
</dbReference>
<comment type="catalytic activity">
    <reaction evidence="7">
        <text>Couples ATP hydrolysis with the unwinding of duplex DNA by translocating in the 3'-5' direction.</text>
        <dbReference type="EC" id="5.6.2.4"/>
    </reaction>
</comment>
<dbReference type="Proteomes" id="UP000093343">
    <property type="component" value="Unassembled WGS sequence"/>
</dbReference>
<evidence type="ECO:0000259" key="11">
    <source>
        <dbReference type="PROSITE" id="PS51198"/>
    </source>
</evidence>